<protein>
    <recommendedName>
        <fullName evidence="4">Protein MIZU-KUSSEI 1</fullName>
    </recommendedName>
</protein>
<dbReference type="AlphaFoldDB" id="A0A0D9UZG4"/>
<dbReference type="Proteomes" id="UP000032180">
    <property type="component" value="Chromosome 1"/>
</dbReference>
<dbReference type="Pfam" id="PF04759">
    <property type="entry name" value="DUF617"/>
    <property type="match status" value="1"/>
</dbReference>
<feature type="compositionally biased region" description="Pro residues" evidence="1">
    <location>
        <begin position="51"/>
        <end position="60"/>
    </location>
</feature>
<dbReference type="HOGENOM" id="CLU_057026_1_1_1"/>
<dbReference type="GO" id="GO:0010274">
    <property type="term" value="P:hydrotropism"/>
    <property type="evidence" value="ECO:0007669"/>
    <property type="project" value="InterPro"/>
</dbReference>
<evidence type="ECO:0000256" key="1">
    <source>
        <dbReference type="SAM" id="MobiDB-lite"/>
    </source>
</evidence>
<accession>A0A0D9UZG4</accession>
<sequence>MTQPPRRPADTTTTTTTASFLGAASTPSPRPAPATPLPDVPPFLLNQHSTPQPPPLPPPTKQSSSKHHHRSRPARFVRSVRAAFRSFPILPAPSCRGLPSLPIPHLPGHHHGHGGGGGGRLRNHFHGATRTTGTLYGHRRSRITIAFHDSPGAPPALLLEIAVPTAKFIQDVSAAGMVRVTLECDKQQQHHPHHPPPAAERRLLDEPVWAAEVNGESVGYAARREATEADERVMRLLHATSMGAGVLPAADDHPTAADGEVTYMRAHFDRVVGSKDAETYYMHNPEGCATGPELTIFFIRT</sequence>
<evidence type="ECO:0008006" key="4">
    <source>
        <dbReference type="Google" id="ProtNLM"/>
    </source>
</evidence>
<feature type="compositionally biased region" description="Pro residues" evidence="1">
    <location>
        <begin position="28"/>
        <end position="41"/>
    </location>
</feature>
<dbReference type="NCBIfam" id="TIGR01570">
    <property type="entry name" value="A_thal_3588"/>
    <property type="match status" value="1"/>
</dbReference>
<feature type="compositionally biased region" description="Low complexity" evidence="1">
    <location>
        <begin position="11"/>
        <end position="27"/>
    </location>
</feature>
<feature type="region of interest" description="Disordered" evidence="1">
    <location>
        <begin position="1"/>
        <end position="74"/>
    </location>
</feature>
<evidence type="ECO:0000313" key="3">
    <source>
        <dbReference type="Proteomes" id="UP000032180"/>
    </source>
</evidence>
<name>A0A0D9UZG4_9ORYZ</name>
<organism evidence="2 3">
    <name type="scientific">Leersia perrieri</name>
    <dbReference type="NCBI Taxonomy" id="77586"/>
    <lineage>
        <taxon>Eukaryota</taxon>
        <taxon>Viridiplantae</taxon>
        <taxon>Streptophyta</taxon>
        <taxon>Embryophyta</taxon>
        <taxon>Tracheophyta</taxon>
        <taxon>Spermatophyta</taxon>
        <taxon>Magnoliopsida</taxon>
        <taxon>Liliopsida</taxon>
        <taxon>Poales</taxon>
        <taxon>Poaceae</taxon>
        <taxon>BOP clade</taxon>
        <taxon>Oryzoideae</taxon>
        <taxon>Oryzeae</taxon>
        <taxon>Oryzinae</taxon>
        <taxon>Leersia</taxon>
    </lineage>
</organism>
<dbReference type="PANTHER" id="PTHR31696:SF73">
    <property type="entry name" value="EXPRESSED PROTEIN"/>
    <property type="match status" value="1"/>
</dbReference>
<reference evidence="2 3" key="1">
    <citation type="submission" date="2012-08" db="EMBL/GenBank/DDBJ databases">
        <title>Oryza genome evolution.</title>
        <authorList>
            <person name="Wing R.A."/>
        </authorList>
    </citation>
    <scope>NUCLEOTIDE SEQUENCE</scope>
</reference>
<evidence type="ECO:0000313" key="2">
    <source>
        <dbReference type="EnsemblPlants" id="LPERR01G10070.1"/>
    </source>
</evidence>
<proteinExistence type="predicted"/>
<dbReference type="STRING" id="77586.A0A0D9UZG4"/>
<feature type="compositionally biased region" description="Basic residues" evidence="1">
    <location>
        <begin position="64"/>
        <end position="74"/>
    </location>
</feature>
<dbReference type="eggNOG" id="ENOG502QPTH">
    <property type="taxonomic scope" value="Eukaryota"/>
</dbReference>
<dbReference type="InterPro" id="IPR006460">
    <property type="entry name" value="MIZ1-like_pln"/>
</dbReference>
<feature type="region of interest" description="Disordered" evidence="1">
    <location>
        <begin position="106"/>
        <end position="126"/>
    </location>
</feature>
<reference evidence="3" key="2">
    <citation type="submission" date="2013-12" db="EMBL/GenBank/DDBJ databases">
        <authorList>
            <person name="Yu Y."/>
            <person name="Lee S."/>
            <person name="de Baynast K."/>
            <person name="Wissotski M."/>
            <person name="Liu L."/>
            <person name="Talag J."/>
            <person name="Goicoechea J."/>
            <person name="Angelova A."/>
            <person name="Jetty R."/>
            <person name="Kudrna D."/>
            <person name="Golser W."/>
            <person name="Rivera L."/>
            <person name="Zhang J."/>
            <person name="Wing R."/>
        </authorList>
    </citation>
    <scope>NUCLEOTIDE SEQUENCE</scope>
</reference>
<dbReference type="PANTHER" id="PTHR31696">
    <property type="entry name" value="PROTEIN MIZU-KUSSEI 1"/>
    <property type="match status" value="1"/>
</dbReference>
<reference evidence="2" key="3">
    <citation type="submission" date="2015-04" db="UniProtKB">
        <authorList>
            <consortium name="EnsemblPlants"/>
        </authorList>
    </citation>
    <scope>IDENTIFICATION</scope>
</reference>
<keyword evidence="3" id="KW-1185">Reference proteome</keyword>
<dbReference type="EnsemblPlants" id="LPERR01G10070.1">
    <property type="protein sequence ID" value="LPERR01G10070.1"/>
    <property type="gene ID" value="LPERR01G10070"/>
</dbReference>
<dbReference type="Gramene" id="LPERR01G10070.1">
    <property type="protein sequence ID" value="LPERR01G10070.1"/>
    <property type="gene ID" value="LPERR01G10070"/>
</dbReference>